<dbReference type="AlphaFoldDB" id="A0A8H7PI74"/>
<proteinExistence type="predicted"/>
<protein>
    <recommendedName>
        <fullName evidence="1">Calcineurin-like phosphoesterase domain-containing protein</fullName>
    </recommendedName>
</protein>
<dbReference type="Proteomes" id="UP000654370">
    <property type="component" value="Unassembled WGS sequence"/>
</dbReference>
<dbReference type="GO" id="GO:0016787">
    <property type="term" value="F:hydrolase activity"/>
    <property type="evidence" value="ECO:0007669"/>
    <property type="project" value="InterPro"/>
</dbReference>
<dbReference type="Gene3D" id="3.60.21.10">
    <property type="match status" value="1"/>
</dbReference>
<dbReference type="OrthoDB" id="630188at2759"/>
<dbReference type="PANTHER" id="PTHR12905:SF0">
    <property type="entry name" value="CALCINEURIN-LIKE PHOSPHOESTERASE DOMAIN-CONTAINING PROTEIN"/>
    <property type="match status" value="1"/>
</dbReference>
<name>A0A8H7PI74_MORIS</name>
<accession>A0A8H7PI74</accession>
<dbReference type="PANTHER" id="PTHR12905">
    <property type="entry name" value="METALLOPHOSPHOESTERASE"/>
    <property type="match status" value="1"/>
</dbReference>
<organism evidence="2 3">
    <name type="scientific">Mortierella isabellina</name>
    <name type="common">Filamentous fungus</name>
    <name type="synonym">Umbelopsis isabellina</name>
    <dbReference type="NCBI Taxonomy" id="91625"/>
    <lineage>
        <taxon>Eukaryota</taxon>
        <taxon>Fungi</taxon>
        <taxon>Fungi incertae sedis</taxon>
        <taxon>Mucoromycota</taxon>
        <taxon>Mucoromycotina</taxon>
        <taxon>Umbelopsidomycetes</taxon>
        <taxon>Umbelopsidales</taxon>
        <taxon>Umbelopsidaceae</taxon>
        <taxon>Umbelopsis</taxon>
    </lineage>
</organism>
<dbReference type="EMBL" id="JAEPQZ010000013">
    <property type="protein sequence ID" value="KAG2174205.1"/>
    <property type="molecule type" value="Genomic_DNA"/>
</dbReference>
<dbReference type="InterPro" id="IPR029052">
    <property type="entry name" value="Metallo-depent_PP-like"/>
</dbReference>
<dbReference type="InterPro" id="IPR051693">
    <property type="entry name" value="UPF0046_metallophosphoest"/>
</dbReference>
<evidence type="ECO:0000313" key="2">
    <source>
        <dbReference type="EMBL" id="KAG2174205.1"/>
    </source>
</evidence>
<feature type="domain" description="Calcineurin-like phosphoesterase" evidence="1">
    <location>
        <begin position="28"/>
        <end position="215"/>
    </location>
</feature>
<sequence>MVALVYNTRGTEKDNIDSSIPPQDPHCIRIVCISDTHGSIRFNVPDGDILVHAGDITKNSNMKEFTTFANWMETLPHKIKIVIAGNHDLVMDTEYFFPSQRTSVLQEKEHVLRMFKEKGIIYLENTSFRLPPSLGGFLVYGSPYSPVHIGGAFMPEDLSDVWSSIPSDTDILVTHTPPHGIQDTARNGKHAGCKYLLKAIKEIKPKVCIFGHIHEAFGVHEEEDTVYVNACISNYRYRAVQPAVALDLSKPIGDDSCSQQ</sequence>
<keyword evidence="3" id="KW-1185">Reference proteome</keyword>
<dbReference type="CDD" id="cd07379">
    <property type="entry name" value="MPP_239FB"/>
    <property type="match status" value="1"/>
</dbReference>
<reference evidence="2" key="1">
    <citation type="submission" date="2020-12" db="EMBL/GenBank/DDBJ databases">
        <title>Metabolic potential, ecology and presence of endohyphal bacteria is reflected in genomic diversity of Mucoromycotina.</title>
        <authorList>
            <person name="Muszewska A."/>
            <person name="Okrasinska A."/>
            <person name="Steczkiewicz K."/>
            <person name="Drgas O."/>
            <person name="Orlowska M."/>
            <person name="Perlinska-Lenart U."/>
            <person name="Aleksandrzak-Piekarczyk T."/>
            <person name="Szatraj K."/>
            <person name="Zielenkiewicz U."/>
            <person name="Pilsyk S."/>
            <person name="Malc E."/>
            <person name="Mieczkowski P."/>
            <person name="Kruszewska J.S."/>
            <person name="Biernat P."/>
            <person name="Pawlowska J."/>
        </authorList>
    </citation>
    <scope>NUCLEOTIDE SEQUENCE</scope>
    <source>
        <strain evidence="2">WA0000067209</strain>
    </source>
</reference>
<evidence type="ECO:0000259" key="1">
    <source>
        <dbReference type="Pfam" id="PF00149"/>
    </source>
</evidence>
<dbReference type="InterPro" id="IPR004843">
    <property type="entry name" value="Calcineurin-like_PHP"/>
</dbReference>
<comment type="caution">
    <text evidence="2">The sequence shown here is derived from an EMBL/GenBank/DDBJ whole genome shotgun (WGS) entry which is preliminary data.</text>
</comment>
<gene>
    <name evidence="2" type="ORF">INT43_004226</name>
</gene>
<evidence type="ECO:0000313" key="3">
    <source>
        <dbReference type="Proteomes" id="UP000654370"/>
    </source>
</evidence>
<dbReference type="Pfam" id="PF00149">
    <property type="entry name" value="Metallophos"/>
    <property type="match status" value="1"/>
</dbReference>
<dbReference type="SUPFAM" id="SSF56300">
    <property type="entry name" value="Metallo-dependent phosphatases"/>
    <property type="match status" value="1"/>
</dbReference>